<feature type="region of interest" description="Disordered" evidence="9">
    <location>
        <begin position="454"/>
        <end position="486"/>
    </location>
</feature>
<dbReference type="InterPro" id="IPR004206">
    <property type="entry name" value="mRNA_triPase_Cet1"/>
</dbReference>
<evidence type="ECO:0000256" key="9">
    <source>
        <dbReference type="SAM" id="MobiDB-lite"/>
    </source>
</evidence>
<dbReference type="GO" id="GO:0004651">
    <property type="term" value="F:polynucleotide 5'-phosphatase activity"/>
    <property type="evidence" value="ECO:0007669"/>
    <property type="project" value="UniProtKB-UniRule"/>
</dbReference>
<dbReference type="EC" id="3.6.1.74" evidence="8"/>
<comment type="catalytic activity">
    <reaction evidence="7">
        <text>a 5'-end triphospho-ribonucleoside in mRNA + H2O = a 5'-end diphospho-ribonucleoside in mRNA + phosphate + H(+)</text>
        <dbReference type="Rhea" id="RHEA:67004"/>
        <dbReference type="Rhea" id="RHEA-COMP:17164"/>
        <dbReference type="Rhea" id="RHEA-COMP:17165"/>
        <dbReference type="ChEBI" id="CHEBI:15377"/>
        <dbReference type="ChEBI" id="CHEBI:15378"/>
        <dbReference type="ChEBI" id="CHEBI:43474"/>
        <dbReference type="ChEBI" id="CHEBI:167616"/>
        <dbReference type="ChEBI" id="CHEBI:167618"/>
        <dbReference type="EC" id="3.6.1.74"/>
    </reaction>
    <physiologicalReaction direction="left-to-right" evidence="7">
        <dbReference type="Rhea" id="RHEA:67005"/>
    </physiologicalReaction>
</comment>
<evidence type="ECO:0000256" key="6">
    <source>
        <dbReference type="ARBA" id="ARBA00023242"/>
    </source>
</evidence>
<feature type="compositionally biased region" description="Low complexity" evidence="9">
    <location>
        <begin position="130"/>
        <end position="150"/>
    </location>
</feature>
<evidence type="ECO:0000256" key="3">
    <source>
        <dbReference type="ARBA" id="ARBA00006345"/>
    </source>
</evidence>
<feature type="compositionally biased region" description="Pro residues" evidence="9">
    <location>
        <begin position="474"/>
        <end position="486"/>
    </location>
</feature>
<dbReference type="PANTHER" id="PTHR28118:SF1">
    <property type="entry name" value="POLYNUCLEOTIDE 5'-TRIPHOSPHATASE CTL1-RELATED"/>
    <property type="match status" value="1"/>
</dbReference>
<proteinExistence type="inferred from homology"/>
<comment type="similarity">
    <text evidence="3 8">Belongs to the fungal TPase family.</text>
</comment>
<protein>
    <recommendedName>
        <fullName evidence="8">mRNA-capping enzyme subunit beta</fullName>
        <ecNumber evidence="8">3.6.1.74</ecNumber>
    </recommendedName>
    <alternativeName>
        <fullName evidence="8">mRNA 5'-phosphatase</fullName>
    </alternativeName>
    <alternativeName>
        <fullName evidence="8">mRNA 5'-triphosphate monophosphatase</fullName>
    </alternativeName>
</protein>
<dbReference type="EMBL" id="JAKWBI020000022">
    <property type="protein sequence ID" value="KAJ2905896.1"/>
    <property type="molecule type" value="Genomic_DNA"/>
</dbReference>
<dbReference type="InterPro" id="IPR037009">
    <property type="entry name" value="mRNA_triPase_Cet1_sf"/>
</dbReference>
<keyword evidence="5 8" id="KW-0378">Hydrolase</keyword>
<gene>
    <name evidence="11" type="ORF">MKZ38_003904</name>
</gene>
<name>A0AAD5WWJ0_9PEZI</name>
<keyword evidence="6 8" id="KW-0539">Nucleus</keyword>
<feature type="compositionally biased region" description="Polar residues" evidence="9">
    <location>
        <begin position="47"/>
        <end position="57"/>
    </location>
</feature>
<accession>A0AAD5WWJ0</accession>
<comment type="cofactor">
    <cofactor evidence="1 8">
        <name>Mg(2+)</name>
        <dbReference type="ChEBI" id="CHEBI:18420"/>
    </cofactor>
</comment>
<dbReference type="GO" id="GO:0140818">
    <property type="term" value="F:mRNA 5'-triphosphate monophosphatase activity"/>
    <property type="evidence" value="ECO:0007669"/>
    <property type="project" value="UniProtKB-EC"/>
</dbReference>
<comment type="subcellular location">
    <subcellularLocation>
        <location evidence="2 8">Nucleus</location>
    </subcellularLocation>
</comment>
<dbReference type="CDD" id="cd07470">
    <property type="entry name" value="CYTH-like_mRNA_RTPase"/>
    <property type="match status" value="1"/>
</dbReference>
<evidence type="ECO:0000259" key="10">
    <source>
        <dbReference type="Pfam" id="PF02940"/>
    </source>
</evidence>
<feature type="region of interest" description="Disordered" evidence="9">
    <location>
        <begin position="1"/>
        <end position="390"/>
    </location>
</feature>
<feature type="region of interest" description="Disordered" evidence="9">
    <location>
        <begin position="700"/>
        <end position="723"/>
    </location>
</feature>
<feature type="compositionally biased region" description="Pro residues" evidence="9">
    <location>
        <begin position="97"/>
        <end position="110"/>
    </location>
</feature>
<keyword evidence="4 8" id="KW-0507">mRNA processing</keyword>
<feature type="compositionally biased region" description="Basic and acidic residues" evidence="9">
    <location>
        <begin position="372"/>
        <end position="383"/>
    </location>
</feature>
<evidence type="ECO:0000256" key="1">
    <source>
        <dbReference type="ARBA" id="ARBA00001946"/>
    </source>
</evidence>
<dbReference type="SUPFAM" id="SSF55154">
    <property type="entry name" value="CYTH-like phosphatases"/>
    <property type="match status" value="1"/>
</dbReference>
<dbReference type="GO" id="GO:0006370">
    <property type="term" value="P:7-methylguanosine mRNA capping"/>
    <property type="evidence" value="ECO:0007669"/>
    <property type="project" value="UniProtKB-UniRule"/>
</dbReference>
<dbReference type="InterPro" id="IPR033469">
    <property type="entry name" value="CYTH-like_dom_sf"/>
</dbReference>
<organism evidence="11 12">
    <name type="scientific">Zalerion maritima</name>
    <dbReference type="NCBI Taxonomy" id="339359"/>
    <lineage>
        <taxon>Eukaryota</taxon>
        <taxon>Fungi</taxon>
        <taxon>Dikarya</taxon>
        <taxon>Ascomycota</taxon>
        <taxon>Pezizomycotina</taxon>
        <taxon>Sordariomycetes</taxon>
        <taxon>Lulworthiomycetidae</taxon>
        <taxon>Lulworthiales</taxon>
        <taxon>Lulworthiaceae</taxon>
        <taxon>Zalerion</taxon>
    </lineage>
</organism>
<evidence type="ECO:0000313" key="12">
    <source>
        <dbReference type="Proteomes" id="UP001201980"/>
    </source>
</evidence>
<evidence type="ECO:0000256" key="5">
    <source>
        <dbReference type="ARBA" id="ARBA00022801"/>
    </source>
</evidence>
<feature type="compositionally biased region" description="Pro residues" evidence="9">
    <location>
        <begin position="69"/>
        <end position="85"/>
    </location>
</feature>
<keyword evidence="8" id="KW-0506">mRNA capping</keyword>
<dbReference type="GO" id="GO:0031533">
    <property type="term" value="C:mRNA capping enzyme complex"/>
    <property type="evidence" value="ECO:0007669"/>
    <property type="project" value="UniProtKB-UniRule"/>
</dbReference>
<evidence type="ECO:0000256" key="8">
    <source>
        <dbReference type="RuleBase" id="RU367053"/>
    </source>
</evidence>
<feature type="domain" description="mRNA triphosphatase Cet1-like" evidence="10">
    <location>
        <begin position="510"/>
        <end position="768"/>
    </location>
</feature>
<dbReference type="Proteomes" id="UP001201980">
    <property type="component" value="Unassembled WGS sequence"/>
</dbReference>
<dbReference type="AlphaFoldDB" id="A0AAD5WWJ0"/>
<evidence type="ECO:0000313" key="11">
    <source>
        <dbReference type="EMBL" id="KAJ2905896.1"/>
    </source>
</evidence>
<comment type="function">
    <text evidence="8">First step of mRNA capping. Converts the 5'-triphosphate end of a nascent mRNA chain into a diphosphate end.</text>
</comment>
<feature type="compositionally biased region" description="Low complexity" evidence="9">
    <location>
        <begin position="20"/>
        <end position="39"/>
    </location>
</feature>
<feature type="compositionally biased region" description="Polar residues" evidence="9">
    <location>
        <begin position="276"/>
        <end position="302"/>
    </location>
</feature>
<comment type="subunit">
    <text evidence="8">Heterodimer. The mRNA-capping enzyme is composed of two separate chains alpha and beta, respectively a mRNA guanylyltransferase and an mRNA 5'-triphosphate monophosphatase.</text>
</comment>
<sequence>MDLSSMLNDEGRDRQPPARPSQQHQTAPAPATPSQSAPSRGPYHPSAQGQPSPTMQLSHEFPPHHFAGSPPPPHLAPHGPYPQQHPGPSLGSYVSRPAPPLQPAGPPDPRSPGSAIPAPSPYRQTPSASYPGSGAFPFPAAPQSPSQQRPQYPPATGQLHSRETFSHTLQQQPPTPISHPGHPSHMQSHPQTPVGGLSQIAQQQQHQQASYAHQRSQSSHSTSTPTSAHSQQHYSGPFPQQQPSPVVTNHSLPSDYSRQNSQPPTPGASHLPPGHRQSSSAYGQPTSPYQARSSLASINHHAQGSPPRPPPPTVPRMVSTHNAHESSGTMDSQRRSQSHSERDRSISVSPKTRAPSIPQSQSERAVTPAKRKLSDVEGVEHPRQAQRPAVDLNGAAVPQHLAGTAATAAATTAIIPSLDGGKKMRPHNYSKQPPVWAGPQDGHYSKLQRGNWTLHKRGPKKERVEEDDIFDEGPVPPPPPPAGPPGAPLGTTRYQWDTCLDSSPPAISGLTKAVADFFFSHVVMNQYAGEIRAHKIQFEIEAKLGTVIDKNTDNRVALPVISECALDGPYAFRSSITRQEHEALNSFFNGIVCDTEPRNPRRDPSRLLLTYKHRREVDEFFELSRPDREQLPACIESLIPQRHSVRVRVTKDKTGKLLGAIVKARVGDLHIHFPNWHLDCRLSVNLEMPWHGPIPDEILAPPQGLNDHGRKSMSTGDRSVREKNRLSYRQGVLQVDLTQVTTTLPSIPSQPQNLPLRVQKEYELEIELDGEQLASFGEEAHRGNSTPYTNMVEALLENVRLVARKCHELGPGPGQQ</sequence>
<feature type="compositionally biased region" description="Polar residues" evidence="9">
    <location>
        <begin position="238"/>
        <end position="262"/>
    </location>
</feature>
<feature type="compositionally biased region" description="Basic and acidic residues" evidence="9">
    <location>
        <begin position="332"/>
        <end position="345"/>
    </location>
</feature>
<evidence type="ECO:0000256" key="4">
    <source>
        <dbReference type="ARBA" id="ARBA00022664"/>
    </source>
</evidence>
<feature type="compositionally biased region" description="Low complexity" evidence="9">
    <location>
        <begin position="198"/>
        <end position="233"/>
    </location>
</feature>
<reference evidence="11" key="1">
    <citation type="submission" date="2022-07" db="EMBL/GenBank/DDBJ databases">
        <title>Draft genome sequence of Zalerion maritima ATCC 34329, a (micro)plastics degrading marine fungus.</title>
        <authorList>
            <person name="Paco A."/>
            <person name="Goncalves M.F.M."/>
            <person name="Rocha-Santos T.A.P."/>
            <person name="Alves A."/>
        </authorList>
    </citation>
    <scope>NUCLEOTIDE SEQUENCE</scope>
    <source>
        <strain evidence="11">ATCC 34329</strain>
    </source>
</reference>
<keyword evidence="12" id="KW-1185">Reference proteome</keyword>
<dbReference type="PANTHER" id="PTHR28118">
    <property type="entry name" value="POLYNUCLEOTIDE 5'-TRIPHOSPHATASE-RELATED"/>
    <property type="match status" value="1"/>
</dbReference>
<dbReference type="Pfam" id="PF02940">
    <property type="entry name" value="mRNA_triPase"/>
    <property type="match status" value="1"/>
</dbReference>
<dbReference type="InterPro" id="IPR040343">
    <property type="entry name" value="Cet1/Ctl1"/>
</dbReference>
<evidence type="ECO:0000256" key="2">
    <source>
        <dbReference type="ARBA" id="ARBA00004123"/>
    </source>
</evidence>
<evidence type="ECO:0000256" key="7">
    <source>
        <dbReference type="ARBA" id="ARBA00047740"/>
    </source>
</evidence>
<comment type="caution">
    <text evidence="11">The sequence shown here is derived from an EMBL/GenBank/DDBJ whole genome shotgun (WGS) entry which is preliminary data.</text>
</comment>
<dbReference type="Gene3D" id="3.20.100.10">
    <property type="entry name" value="mRNA triphosphatase Cet1-like"/>
    <property type="match status" value="1"/>
</dbReference>